<sequence length="76" mass="8895">MYWPAFAHAGFKYNTFFCQLKQLVAGLINVQIYQRDGHIVGRWRYLSQNIIAEITLDIDLTVYGRIFYCAESTERG</sequence>
<accession>A0A484ZGI8</accession>
<dbReference type="EMBL" id="CAADJA010000002">
    <property type="protein sequence ID" value="VFS47118.1"/>
    <property type="molecule type" value="Genomic_DNA"/>
</dbReference>
<evidence type="ECO:0000313" key="2">
    <source>
        <dbReference type="Proteomes" id="UP000373449"/>
    </source>
</evidence>
<proteinExistence type="predicted"/>
<dbReference type="AlphaFoldDB" id="A0A484ZGI8"/>
<evidence type="ECO:0000313" key="1">
    <source>
        <dbReference type="EMBL" id="VFS47118.1"/>
    </source>
</evidence>
<name>A0A484ZGI8_9GAMM</name>
<reference evidence="1 2" key="1">
    <citation type="submission" date="2019-03" db="EMBL/GenBank/DDBJ databases">
        <authorList>
            <consortium name="Pathogen Informatics"/>
        </authorList>
    </citation>
    <scope>NUCLEOTIDE SEQUENCE [LARGE SCALE GENOMIC DNA]</scope>
    <source>
        <strain evidence="1 2">NCTC12282</strain>
    </source>
</reference>
<gene>
    <name evidence="1" type="ORF">NCTC12282_02053</name>
</gene>
<organism evidence="1 2">
    <name type="scientific">Budvicia aquatica</name>
    <dbReference type="NCBI Taxonomy" id="82979"/>
    <lineage>
        <taxon>Bacteria</taxon>
        <taxon>Pseudomonadati</taxon>
        <taxon>Pseudomonadota</taxon>
        <taxon>Gammaproteobacteria</taxon>
        <taxon>Enterobacterales</taxon>
        <taxon>Budviciaceae</taxon>
        <taxon>Budvicia</taxon>
    </lineage>
</organism>
<dbReference type="Proteomes" id="UP000373449">
    <property type="component" value="Unassembled WGS sequence"/>
</dbReference>
<protein>
    <submittedName>
        <fullName evidence="1">Uncharacterized protein</fullName>
    </submittedName>
</protein>